<dbReference type="Gene3D" id="1.10.287.1490">
    <property type="match status" value="2"/>
</dbReference>
<evidence type="ECO:0000313" key="2">
    <source>
        <dbReference type="Proteomes" id="UP000050640"/>
    </source>
</evidence>
<sequence length="714" mass="83226">MVDCLQNELNDKNEYIKNLAKQCSDAEWSLGEHRQWLQDVNNRVQGLENELCSRNGHVEELRQEIGNRNADISNCHVTIDALNSELSEKNLCIANAEKAKNDAEWSLGEHRQWLQNANNSTKKRSVDNEKFFSALESTIEDIRREINNKNAYINDLEKQRNDLEWSLGEHRQWLQNANERIADLENYDKGKDELIRELHNEMDELSKKAVLDLKAALEAVKNEAQLKKSEQVPIEQLMAKLHNSEQALAEQPKLDDLICLRNENENLKKVLKDKSECIDGLTQQKNDLEWSLGEHRQWLQDCNDRANWLDSIVVAKNGEIDALRCENDRLKTDLAKISQNGDINELTATIENLRNEINNKNNDINEMMKQRNEAEWKLGEHRQWLADANNRADDLAGKLIEKQHALSLLLEKHPESVEEEHNKISATSLGSEPTEIDKSTELNFYLSSILSEYEMALAKLREELNEKDADLVRVNKDRSDAEWFLGEERQRLSDANQRISHLEEELACLKVKHAEVLNNLRNETCELNEKLLCEKYMQLISLLGTVQEHLAKRQIEASEFVNSKELWKVIENLNNELHQRKAENENLLQKKNDAEWQLDEHREWLRNANNRNAQLKEDVKHLQDEVRNLLTSVTDRTEEVEKNSCQECKEVSALNRVENFLLSYLSSISPLLENLRKELNYQKIIDTLMEQHSKTEQLLEERRESITNAYNKFV</sequence>
<evidence type="ECO:0000313" key="3">
    <source>
        <dbReference type="WBParaSite" id="EEL_0000688701-mRNA-1"/>
    </source>
</evidence>
<feature type="coiled-coil region" evidence="1">
    <location>
        <begin position="570"/>
        <end position="632"/>
    </location>
</feature>
<dbReference type="InterPro" id="IPR031809">
    <property type="entry name" value="CCDC158"/>
</dbReference>
<evidence type="ECO:0000256" key="1">
    <source>
        <dbReference type="SAM" id="Coils"/>
    </source>
</evidence>
<proteinExistence type="predicted"/>
<name>A0A0R3RXE1_9BILA</name>
<organism evidence="2 3">
    <name type="scientific">Elaeophora elaphi</name>
    <dbReference type="NCBI Taxonomy" id="1147741"/>
    <lineage>
        <taxon>Eukaryota</taxon>
        <taxon>Metazoa</taxon>
        <taxon>Ecdysozoa</taxon>
        <taxon>Nematoda</taxon>
        <taxon>Chromadorea</taxon>
        <taxon>Rhabditida</taxon>
        <taxon>Spirurina</taxon>
        <taxon>Spiruromorpha</taxon>
        <taxon>Filarioidea</taxon>
        <taxon>Onchocercidae</taxon>
        <taxon>Elaeophora</taxon>
    </lineage>
</organism>
<dbReference type="PANTHER" id="PTHR47615">
    <property type="entry name" value="COILED-COIL DOMAIN-CONTAINING PROTEIN 158"/>
    <property type="match status" value="1"/>
</dbReference>
<reference evidence="3" key="1">
    <citation type="submission" date="2017-02" db="UniProtKB">
        <authorList>
            <consortium name="WormBaseParasite"/>
        </authorList>
    </citation>
    <scope>IDENTIFICATION</scope>
</reference>
<feature type="coiled-coil region" evidence="1">
    <location>
        <begin position="320"/>
        <end position="377"/>
    </location>
</feature>
<accession>A0A0R3RXE1</accession>
<feature type="coiled-coil region" evidence="1">
    <location>
        <begin position="450"/>
        <end position="519"/>
    </location>
</feature>
<dbReference type="Proteomes" id="UP000050640">
    <property type="component" value="Unplaced"/>
</dbReference>
<feature type="coiled-coil region" evidence="1">
    <location>
        <begin position="139"/>
        <end position="230"/>
    </location>
</feature>
<dbReference type="PANTHER" id="PTHR47615:SF1">
    <property type="entry name" value="COILED-COIL DOMAIN-CONTAINING PROTEIN 158"/>
    <property type="match status" value="1"/>
</dbReference>
<dbReference type="STRING" id="1147741.A0A0R3RXE1"/>
<keyword evidence="1" id="KW-0175">Coiled coil</keyword>
<protein>
    <submittedName>
        <fullName evidence="3">GRIP domain-containing protein</fullName>
    </submittedName>
</protein>
<dbReference type="AlphaFoldDB" id="A0A0R3RXE1"/>
<keyword evidence="2" id="KW-1185">Reference proteome</keyword>
<dbReference type="WBParaSite" id="EEL_0000688701-mRNA-1">
    <property type="protein sequence ID" value="EEL_0000688701-mRNA-1"/>
    <property type="gene ID" value="EEL_0000688701"/>
</dbReference>